<dbReference type="EMBL" id="CP050831">
    <property type="protein sequence ID" value="QIU94774.1"/>
    <property type="molecule type" value="Genomic_DNA"/>
</dbReference>
<organism evidence="3 4">
    <name type="scientific">Bacteroides faecium</name>
    <dbReference type="NCBI Taxonomy" id="2715212"/>
    <lineage>
        <taxon>Bacteria</taxon>
        <taxon>Pseudomonadati</taxon>
        <taxon>Bacteroidota</taxon>
        <taxon>Bacteroidia</taxon>
        <taxon>Bacteroidales</taxon>
        <taxon>Bacteroidaceae</taxon>
        <taxon>Bacteroides</taxon>
    </lineage>
</organism>
<protein>
    <recommendedName>
        <fullName evidence="2">DUF6705 domain-containing protein</fullName>
    </recommendedName>
</protein>
<keyword evidence="4" id="KW-1185">Reference proteome</keyword>
<proteinExistence type="predicted"/>
<evidence type="ECO:0000256" key="1">
    <source>
        <dbReference type="SAM" id="SignalP"/>
    </source>
</evidence>
<gene>
    <name evidence="3" type="ORF">BacF7301_11750</name>
</gene>
<dbReference type="InterPro" id="IPR046551">
    <property type="entry name" value="DUF6705"/>
</dbReference>
<dbReference type="AlphaFoldDB" id="A0A6H0KMT3"/>
<feature type="signal peptide" evidence="1">
    <location>
        <begin position="1"/>
        <end position="21"/>
    </location>
</feature>
<name>A0A6H0KMT3_9BACE</name>
<reference evidence="3 4" key="1">
    <citation type="submission" date="2020-03" db="EMBL/GenBank/DDBJ databases">
        <title>Genomic analysis of Bacteroides faecium CBA7301.</title>
        <authorList>
            <person name="Kim J."/>
            <person name="Roh S.W."/>
        </authorList>
    </citation>
    <scope>NUCLEOTIDE SEQUENCE [LARGE SCALE GENOMIC DNA]</scope>
    <source>
        <strain evidence="3 4">CBA7301</strain>
    </source>
</reference>
<sequence>MKRIYIVLVLLFTYTSVFSQANYDSFVGTWIYQNNDSIFKIKLQKGTWVGHFASGENLFGGYYLSVNGVVKEDYIKPMPSVWDNGRAPENNIYLAASGTTPSAVGFVFYDQRKQHFNGGGLVGGKMELITPNKLHWTLNEKEGIWDYTEGDLGDTDMVLPDATPIGFSVPIDVIMTKVEEP</sequence>
<evidence type="ECO:0000313" key="3">
    <source>
        <dbReference type="EMBL" id="QIU94774.1"/>
    </source>
</evidence>
<accession>A0A6H0KMT3</accession>
<evidence type="ECO:0000313" key="4">
    <source>
        <dbReference type="Proteomes" id="UP000501780"/>
    </source>
</evidence>
<dbReference type="Proteomes" id="UP000501780">
    <property type="component" value="Chromosome"/>
</dbReference>
<dbReference type="Pfam" id="PF20448">
    <property type="entry name" value="DUF6705"/>
    <property type="match status" value="1"/>
</dbReference>
<dbReference type="RefSeq" id="WP_167963003.1">
    <property type="nucleotide sequence ID" value="NZ_CP050831.1"/>
</dbReference>
<feature type="domain" description="DUF6705" evidence="2">
    <location>
        <begin position="1"/>
        <end position="177"/>
    </location>
</feature>
<keyword evidence="1" id="KW-0732">Signal</keyword>
<dbReference type="KEGG" id="bfc:BacF7301_11750"/>
<evidence type="ECO:0000259" key="2">
    <source>
        <dbReference type="Pfam" id="PF20448"/>
    </source>
</evidence>
<feature type="chain" id="PRO_5026295300" description="DUF6705 domain-containing protein" evidence="1">
    <location>
        <begin position="22"/>
        <end position="181"/>
    </location>
</feature>